<dbReference type="RefSeq" id="WP_141920304.1">
    <property type="nucleotide sequence ID" value="NZ_VFPS01000006.1"/>
</dbReference>
<evidence type="ECO:0000313" key="1">
    <source>
        <dbReference type="EMBL" id="TQM90958.1"/>
    </source>
</evidence>
<evidence type="ECO:0000313" key="2">
    <source>
        <dbReference type="Proteomes" id="UP000319804"/>
    </source>
</evidence>
<sequence length="149" mass="16245">MTTDKQDDLYDFARLLVDEGFGIWAVGANKTAMRSEGDHLNLTRDEVNDAALDLIDRGEATGVALRLGWDGRIESADGTFLVPFMLEREAPSKANAEFRQRMKDALFQAQASATFGKLPLRQAGRESFMISEGVGGYVDQSGVLDGADP</sequence>
<gene>
    <name evidence="1" type="ORF">FHX68_2812</name>
</gene>
<keyword evidence="2" id="KW-1185">Reference proteome</keyword>
<dbReference type="AlphaFoldDB" id="A0A543K791"/>
<comment type="caution">
    <text evidence="1">The sequence shown here is derived from an EMBL/GenBank/DDBJ whole genome shotgun (WGS) entry which is preliminary data.</text>
</comment>
<dbReference type="Proteomes" id="UP000319804">
    <property type="component" value="Unassembled WGS sequence"/>
</dbReference>
<proteinExistence type="predicted"/>
<organism evidence="1 2">
    <name type="scientific">Microbacterium lacticum</name>
    <dbReference type="NCBI Taxonomy" id="33885"/>
    <lineage>
        <taxon>Bacteria</taxon>
        <taxon>Bacillati</taxon>
        <taxon>Actinomycetota</taxon>
        <taxon>Actinomycetes</taxon>
        <taxon>Micrococcales</taxon>
        <taxon>Microbacteriaceae</taxon>
        <taxon>Microbacterium</taxon>
    </lineage>
</organism>
<reference evidence="1 2" key="1">
    <citation type="submission" date="2019-06" db="EMBL/GenBank/DDBJ databases">
        <title>Sequencing the genomes of 1000 actinobacteria strains.</title>
        <authorList>
            <person name="Klenk H.-P."/>
        </authorList>
    </citation>
    <scope>NUCLEOTIDE SEQUENCE [LARGE SCALE GENOMIC DNA]</scope>
    <source>
        <strain evidence="1 2">DSM 20427</strain>
    </source>
</reference>
<dbReference type="EMBL" id="VFPS01000006">
    <property type="protein sequence ID" value="TQM90958.1"/>
    <property type="molecule type" value="Genomic_DNA"/>
</dbReference>
<protein>
    <submittedName>
        <fullName evidence="1">Uncharacterized protein</fullName>
    </submittedName>
</protein>
<accession>A0A543K791</accession>
<name>A0A543K791_9MICO</name>